<reference evidence="6" key="1">
    <citation type="submission" date="2019-06" db="EMBL/GenBank/DDBJ databases">
        <authorList>
            <consortium name="Wellcome Sanger Institute Data Sharing"/>
        </authorList>
    </citation>
    <scope>NUCLEOTIDE SEQUENCE [LARGE SCALE GENOMIC DNA]</scope>
</reference>
<dbReference type="FunCoup" id="A0A673B5X2">
    <property type="interactions" value="803"/>
</dbReference>
<comment type="subcellular location">
    <subcellularLocation>
        <location evidence="1">Cytoplasm</location>
    </subcellularLocation>
</comment>
<feature type="compositionally biased region" description="Low complexity" evidence="4">
    <location>
        <begin position="272"/>
        <end position="291"/>
    </location>
</feature>
<feature type="compositionally biased region" description="Low complexity" evidence="4">
    <location>
        <begin position="243"/>
        <end position="258"/>
    </location>
</feature>
<sequence length="635" mass="71136">MSTPLSTESTGSRLGHMEGNGEISDTDSGIILHSGSDSPTTHTKDVTTHTRAMKLKHQELQDRLEICILELKKLCIREAELTGRLSGDFPLLPGEKPPQIRRRVGAAFKLDEQSIPQGAEDSELSLVDAELALQMKIYEAARKLCDEDRLSKAVRKSRLQQCKREEMKLKQLQEVAFQLRLEHGRSSPLPAFNITQHDQGTSDDSSLSDSVVQDEEVTSQSSQPSSGLPYPSESDAPQPPPGSVSSPSSRDGSYSSPSAAPQTLQLTPCQSPHPSLDSLSLTSSPLYDLPPIQHSPWTESSLDQPYQKTKKSRSSSKTSPAKSEVLPSLEECLGKSGLPLQLSHLKLSRAQSNSTPSTPEMRVHRQLSLRISNPESSFGHEKERGRIRGPRRRLTEYAITLPETPPCSVNYRNHTNSEDSNSEHSFSSYNSSPCHESPCDLPKHYQSPMLHSGPVSPYGPAAFPRTDFYLNPKHQSSPSIHKHYYNEEVVYSPDADLTQSYYAQQSPCPSNRYDYWYQEAALPHHRGPRPLPADIRLPPSPAQWDHHPHYQPAGLPRQVVNEQLKSWHRRSQLKAPRSRSLDRQGAVRFKNTPNRESPSFQSQKYEQIIQRRAHQRAVEDPQGHWDDGSHLMSQV</sequence>
<name>A0A673B5X2_9TELE</name>
<protein>
    <submittedName>
        <fullName evidence="6">Innate immunity activator protein-like</fullName>
    </submittedName>
</protein>
<dbReference type="GO" id="GO:0005737">
    <property type="term" value="C:cytoplasm"/>
    <property type="evidence" value="ECO:0007669"/>
    <property type="project" value="UniProtKB-SubCell"/>
</dbReference>
<dbReference type="Ensembl" id="ENSSORT00005038679.1">
    <property type="protein sequence ID" value="ENSSORP00005037696.1"/>
    <property type="gene ID" value="ENSSORG00005017691.1"/>
</dbReference>
<evidence type="ECO:0000256" key="3">
    <source>
        <dbReference type="ARBA" id="ARBA00023054"/>
    </source>
</evidence>
<feature type="compositionally biased region" description="Polar residues" evidence="4">
    <location>
        <begin position="1"/>
        <end position="12"/>
    </location>
</feature>
<dbReference type="InterPro" id="IPR043447">
    <property type="entry name" value="CCDC120/INAVA"/>
</dbReference>
<feature type="compositionally biased region" description="Polar residues" evidence="4">
    <location>
        <begin position="259"/>
        <end position="270"/>
    </location>
</feature>
<feature type="domain" description="Cytohesin Ubiquitin Protein Inducing" evidence="5">
    <location>
        <begin position="19"/>
        <end position="152"/>
    </location>
</feature>
<dbReference type="OrthoDB" id="10063592at2759"/>
<feature type="region of interest" description="Disordered" evidence="4">
    <location>
        <begin position="188"/>
        <end position="328"/>
    </location>
</feature>
<evidence type="ECO:0000256" key="1">
    <source>
        <dbReference type="ARBA" id="ARBA00004496"/>
    </source>
</evidence>
<keyword evidence="2" id="KW-0963">Cytoplasm</keyword>
<dbReference type="GO" id="GO:0031398">
    <property type="term" value="P:positive regulation of protein ubiquitination"/>
    <property type="evidence" value="ECO:0007669"/>
    <property type="project" value="TreeGrafter"/>
</dbReference>
<keyword evidence="3" id="KW-0175">Coiled coil</keyword>
<evidence type="ECO:0000259" key="5">
    <source>
        <dbReference type="Pfam" id="PF11819"/>
    </source>
</evidence>
<feature type="compositionally biased region" description="Polar residues" evidence="4">
    <location>
        <begin position="295"/>
        <end position="307"/>
    </location>
</feature>
<feature type="compositionally biased region" description="Polar residues" evidence="4">
    <location>
        <begin position="591"/>
        <end position="605"/>
    </location>
</feature>
<dbReference type="InParanoid" id="A0A673B5X2"/>
<dbReference type="PANTHER" id="PTHR16093:SF6">
    <property type="entry name" value="INNATE IMMUNITY ACTIVATOR B"/>
    <property type="match status" value="1"/>
</dbReference>
<dbReference type="InterPro" id="IPR021774">
    <property type="entry name" value="CUPID"/>
</dbReference>
<dbReference type="Proteomes" id="UP000472271">
    <property type="component" value="Chromosome 5"/>
</dbReference>
<proteinExistence type="predicted"/>
<dbReference type="GO" id="GO:0034334">
    <property type="term" value="P:adherens junction maintenance"/>
    <property type="evidence" value="ECO:0007669"/>
    <property type="project" value="TreeGrafter"/>
</dbReference>
<feature type="compositionally biased region" description="Basic and acidic residues" evidence="4">
    <location>
        <begin position="616"/>
        <end position="629"/>
    </location>
</feature>
<evidence type="ECO:0000313" key="6">
    <source>
        <dbReference type="Ensembl" id="ENSSORP00005037696.1"/>
    </source>
</evidence>
<gene>
    <name evidence="6" type="primary">inavab</name>
</gene>
<dbReference type="Pfam" id="PF11819">
    <property type="entry name" value="CUPID"/>
    <property type="match status" value="1"/>
</dbReference>
<dbReference type="AlphaFoldDB" id="A0A673B5X2"/>
<feature type="region of interest" description="Disordered" evidence="4">
    <location>
        <begin position="568"/>
        <end position="635"/>
    </location>
</feature>
<evidence type="ECO:0000313" key="7">
    <source>
        <dbReference type="Proteomes" id="UP000472271"/>
    </source>
</evidence>
<reference evidence="6" key="2">
    <citation type="submission" date="2025-08" db="UniProtKB">
        <authorList>
            <consortium name="Ensembl"/>
        </authorList>
    </citation>
    <scope>IDENTIFICATION</scope>
</reference>
<organism evidence="6 7">
    <name type="scientific">Sphaeramia orbicularis</name>
    <name type="common">orbiculate cardinalfish</name>
    <dbReference type="NCBI Taxonomy" id="375764"/>
    <lineage>
        <taxon>Eukaryota</taxon>
        <taxon>Metazoa</taxon>
        <taxon>Chordata</taxon>
        <taxon>Craniata</taxon>
        <taxon>Vertebrata</taxon>
        <taxon>Euteleostomi</taxon>
        <taxon>Actinopterygii</taxon>
        <taxon>Neopterygii</taxon>
        <taxon>Teleostei</taxon>
        <taxon>Neoteleostei</taxon>
        <taxon>Acanthomorphata</taxon>
        <taxon>Gobiaria</taxon>
        <taxon>Kurtiformes</taxon>
        <taxon>Apogonoidei</taxon>
        <taxon>Apogonidae</taxon>
        <taxon>Apogoninae</taxon>
        <taxon>Sphaeramia</taxon>
    </lineage>
</organism>
<dbReference type="PANTHER" id="PTHR16093">
    <property type="entry name" value="COILED-COIL DOMAIN-CONTAINING PROTEIN 120 FAMILY MEMBER"/>
    <property type="match status" value="1"/>
</dbReference>
<feature type="compositionally biased region" description="Low complexity" evidence="4">
    <location>
        <begin position="423"/>
        <end position="432"/>
    </location>
</feature>
<feature type="region of interest" description="Disordered" evidence="4">
    <location>
        <begin position="369"/>
        <end position="433"/>
    </location>
</feature>
<reference evidence="6" key="3">
    <citation type="submission" date="2025-09" db="UniProtKB">
        <authorList>
            <consortium name="Ensembl"/>
        </authorList>
    </citation>
    <scope>IDENTIFICATION</scope>
</reference>
<accession>A0A673B5X2</accession>
<evidence type="ECO:0000256" key="4">
    <source>
        <dbReference type="SAM" id="MobiDB-lite"/>
    </source>
</evidence>
<keyword evidence="7" id="KW-1185">Reference proteome</keyword>
<feature type="region of interest" description="Disordered" evidence="4">
    <location>
        <begin position="1"/>
        <end position="24"/>
    </location>
</feature>
<evidence type="ECO:0000256" key="2">
    <source>
        <dbReference type="ARBA" id="ARBA00022490"/>
    </source>
</evidence>